<comment type="similarity">
    <text evidence="1">Belongs to the eukaryotic ribosomal protein eL30 family.</text>
</comment>
<name>A0A0M0BPX5_9ARCH</name>
<dbReference type="NCBIfam" id="NF002172">
    <property type="entry name" value="PRK01018.1"/>
    <property type="match status" value="1"/>
</dbReference>
<dbReference type="EMBL" id="LFWZ01000030">
    <property type="protein sequence ID" value="KON30479.1"/>
    <property type="molecule type" value="Genomic_DNA"/>
</dbReference>
<sequence>MALSTGRVHLGSKMAEREMRRGRAKLAIVSSNCPEAITREIENYGRLAGVPVLRHQNDSLDLGLLCGKPFPVSAIVINEPGDSKILNLVNAEDA</sequence>
<evidence type="ECO:0000259" key="4">
    <source>
        <dbReference type="Pfam" id="PF01248"/>
    </source>
</evidence>
<evidence type="ECO:0000256" key="3">
    <source>
        <dbReference type="ARBA" id="ARBA00023274"/>
    </source>
</evidence>
<comment type="caution">
    <text evidence="5">The sequence shown here is derived from an EMBL/GenBank/DDBJ whole genome shotgun (WGS) entry which is preliminary data.</text>
</comment>
<dbReference type="InterPro" id="IPR039109">
    <property type="entry name" value="Ribosomal_eL30-like"/>
</dbReference>
<dbReference type="PROSITE" id="PS00993">
    <property type="entry name" value="RIBOSOMAL_L30E_2"/>
    <property type="match status" value="1"/>
</dbReference>
<dbReference type="InterPro" id="IPR004038">
    <property type="entry name" value="Ribosomal_eL8/eL30/eS12/Gad45"/>
</dbReference>
<organism evidence="5 6">
    <name type="scientific">miscellaneous Crenarchaeota group-15 archaeon DG-45</name>
    <dbReference type="NCBI Taxonomy" id="1685127"/>
    <lineage>
        <taxon>Archaea</taxon>
        <taxon>Candidatus Bathyarchaeota</taxon>
        <taxon>MCG-15</taxon>
    </lineage>
</organism>
<evidence type="ECO:0000256" key="2">
    <source>
        <dbReference type="ARBA" id="ARBA00022980"/>
    </source>
</evidence>
<dbReference type="GO" id="GO:0003723">
    <property type="term" value="F:RNA binding"/>
    <property type="evidence" value="ECO:0007669"/>
    <property type="project" value="InterPro"/>
</dbReference>
<dbReference type="InterPro" id="IPR029064">
    <property type="entry name" value="Ribosomal_eL30-like_sf"/>
</dbReference>
<feature type="domain" description="Ribosomal protein eL8/eL30/eS12/Gadd45" evidence="4">
    <location>
        <begin position="2"/>
        <end position="86"/>
    </location>
</feature>
<reference evidence="5 6" key="1">
    <citation type="submission" date="2015-06" db="EMBL/GenBank/DDBJ databases">
        <title>New insights into the roles of widespread benthic archaea in carbon and nitrogen cycling.</title>
        <authorList>
            <person name="Lazar C.S."/>
            <person name="Baker B.J."/>
            <person name="Seitz K.W."/>
            <person name="Hyde A.S."/>
            <person name="Dick G.J."/>
            <person name="Hinrichs K.-U."/>
            <person name="Teske A.P."/>
        </authorList>
    </citation>
    <scope>NUCLEOTIDE SEQUENCE [LARGE SCALE GENOMIC DNA]</scope>
    <source>
        <strain evidence="5">DG-45</strain>
    </source>
</reference>
<evidence type="ECO:0000256" key="1">
    <source>
        <dbReference type="ARBA" id="ARBA00007326"/>
    </source>
</evidence>
<dbReference type="InterPro" id="IPR022991">
    <property type="entry name" value="Ribosomal_eL30_CS"/>
</dbReference>
<keyword evidence="2" id="KW-0689">Ribosomal protein</keyword>
<dbReference type="Pfam" id="PF01248">
    <property type="entry name" value="Ribosomal_L7Ae"/>
    <property type="match status" value="1"/>
</dbReference>
<dbReference type="PANTHER" id="PTHR11449">
    <property type="entry name" value="RIBOSOMAL PROTEIN L30"/>
    <property type="match status" value="1"/>
</dbReference>
<dbReference type="GO" id="GO:1990904">
    <property type="term" value="C:ribonucleoprotein complex"/>
    <property type="evidence" value="ECO:0007669"/>
    <property type="project" value="UniProtKB-KW"/>
</dbReference>
<dbReference type="AlphaFoldDB" id="A0A0M0BPX5"/>
<evidence type="ECO:0000313" key="5">
    <source>
        <dbReference type="EMBL" id="KON30479.1"/>
    </source>
</evidence>
<protein>
    <recommendedName>
        <fullName evidence="4">Ribosomal protein eL8/eL30/eS12/Gadd45 domain-containing protein</fullName>
    </recommendedName>
</protein>
<gene>
    <name evidence="5" type="ORF">AC482_03735</name>
</gene>
<keyword evidence="3" id="KW-0687">Ribonucleoprotein</keyword>
<evidence type="ECO:0000313" key="6">
    <source>
        <dbReference type="Proteomes" id="UP000037210"/>
    </source>
</evidence>
<accession>A0A0M0BPX5</accession>
<dbReference type="Gene3D" id="3.30.1330.30">
    <property type="match status" value="1"/>
</dbReference>
<dbReference type="GO" id="GO:0005840">
    <property type="term" value="C:ribosome"/>
    <property type="evidence" value="ECO:0007669"/>
    <property type="project" value="UniProtKB-KW"/>
</dbReference>
<dbReference type="SUPFAM" id="SSF55315">
    <property type="entry name" value="L30e-like"/>
    <property type="match status" value="1"/>
</dbReference>
<dbReference type="Proteomes" id="UP000037210">
    <property type="component" value="Unassembled WGS sequence"/>
</dbReference>
<proteinExistence type="inferred from homology"/>